<keyword evidence="5 6" id="KW-0326">Glycosidase</keyword>
<keyword evidence="4 6" id="KW-0378">Hydrolase</keyword>
<evidence type="ECO:0000256" key="2">
    <source>
        <dbReference type="ARBA" id="ARBA00005940"/>
    </source>
</evidence>
<gene>
    <name evidence="9" type="ORF">N1027_05660</name>
</gene>
<dbReference type="RefSeq" id="WP_259506033.1">
    <property type="nucleotide sequence ID" value="NZ_JANLCM010000001.1"/>
</dbReference>
<reference evidence="9" key="1">
    <citation type="submission" date="2022-08" db="EMBL/GenBank/DDBJ databases">
        <authorList>
            <person name="Deng Y."/>
            <person name="Han X.-F."/>
            <person name="Zhang Y.-Q."/>
        </authorList>
    </citation>
    <scope>NUCLEOTIDE SEQUENCE</scope>
    <source>
        <strain evidence="9">CPCC 205763</strain>
    </source>
</reference>
<dbReference type="PIRSF" id="PIRSF001084">
    <property type="entry name" value="B-galactosidase"/>
    <property type="match status" value="1"/>
</dbReference>
<dbReference type="InterPro" id="IPR013738">
    <property type="entry name" value="Beta_galactosidase_Trimer"/>
</dbReference>
<dbReference type="CDD" id="cd03143">
    <property type="entry name" value="A4_beta-galactosidase_middle_domain"/>
    <property type="match status" value="1"/>
</dbReference>
<feature type="domain" description="Beta-galactosidase trimerisation" evidence="8">
    <location>
        <begin position="389"/>
        <end position="591"/>
    </location>
</feature>
<protein>
    <recommendedName>
        <fullName evidence="3 6">Beta-galactosidase</fullName>
        <shortName evidence="6">Beta-gal</shortName>
        <ecNumber evidence="3 6">3.2.1.23</ecNumber>
    </recommendedName>
</protein>
<evidence type="ECO:0000256" key="5">
    <source>
        <dbReference type="ARBA" id="ARBA00023295"/>
    </source>
</evidence>
<evidence type="ECO:0000256" key="4">
    <source>
        <dbReference type="ARBA" id="ARBA00022801"/>
    </source>
</evidence>
<dbReference type="Gene3D" id="3.20.20.80">
    <property type="entry name" value="Glycosidases"/>
    <property type="match status" value="1"/>
</dbReference>
<dbReference type="InterPro" id="IPR029062">
    <property type="entry name" value="Class_I_gatase-like"/>
</dbReference>
<evidence type="ECO:0000256" key="1">
    <source>
        <dbReference type="ARBA" id="ARBA00001412"/>
    </source>
</evidence>
<sequence length="651" mass="71603">MTFWFGADYNPEQWPEEVWADDIRLMREAGVTVMTVGVFSWGLLERSNGSFDFTWLDRILDLLHDGGIGVDLATSTASPPQWLTTEHPEVLLVDEWGHTLSPGSRQHYNPSSATYRRYACRLVAKLAERYGSHPALVAWHVGNEYGNDNPRDYSDETAAAFRDWLARKYGSIDAVNKRWGTAFWSQNYTGFDEILPPRAAPTFRNPSQSLDFDRFSSDTLLDCYRAEAAIVRAASPHLPVTTNFMGLFKPADYWAWAKEVDFVSDDAYPDPAVMDSWKDAALQRDLMRSLGGGKPWMLMEQATSAVNWRALNAPKLPGQMRALSYQAVARGADGILYFQWRQARRGGEKFHSGMVPHGGTDSRIWRDVVQLGRELHRLRDLAGTHTAPAGVAIMVDWDSWWSIEQDATPARIDYKAVVSSWHSALLDLGITVDFAGRHSDLSEYGLVVVPALFVTGGAMEEALTAYAEAGGTLLVTALTGTTDEDAALTPGGYLGTLAATLGVRIEEFAPHPSEEAVRLVGEIEAETVQWAEVVHAHDALVVSRFAGGLADGGAALTRRNARAGIAWYLAADLTPDGTRALLRRVLGETGITPEVAGLPADIEAVRRGRWTIVVSHRREPVTVPVAGFDVLSGVTVRTPVLVPFGVLVLER</sequence>
<dbReference type="Pfam" id="PF02449">
    <property type="entry name" value="Glyco_hydro_42"/>
    <property type="match status" value="1"/>
</dbReference>
<evidence type="ECO:0000313" key="9">
    <source>
        <dbReference type="EMBL" id="MCS5717620.1"/>
    </source>
</evidence>
<name>A0ABT2GN16_9MICO</name>
<comment type="caution">
    <text evidence="9">The sequence shown here is derived from an EMBL/GenBank/DDBJ whole genome shotgun (WGS) entry which is preliminary data.</text>
</comment>
<dbReference type="SUPFAM" id="SSF51445">
    <property type="entry name" value="(Trans)glycosidases"/>
    <property type="match status" value="1"/>
</dbReference>
<proteinExistence type="inferred from homology"/>
<dbReference type="SUPFAM" id="SSF52317">
    <property type="entry name" value="Class I glutamine amidotransferase-like"/>
    <property type="match status" value="1"/>
</dbReference>
<evidence type="ECO:0000259" key="7">
    <source>
        <dbReference type="Pfam" id="PF02449"/>
    </source>
</evidence>
<dbReference type="PANTHER" id="PTHR36447">
    <property type="entry name" value="BETA-GALACTOSIDASE GANA"/>
    <property type="match status" value="1"/>
</dbReference>
<comment type="similarity">
    <text evidence="2 6">Belongs to the glycosyl hydrolase 42 family.</text>
</comment>
<dbReference type="Pfam" id="PF08532">
    <property type="entry name" value="Glyco_hydro_42M"/>
    <property type="match status" value="1"/>
</dbReference>
<organism evidence="9 10">
    <name type="scientific">Herbiconiux aconitum</name>
    <dbReference type="NCBI Taxonomy" id="2970913"/>
    <lineage>
        <taxon>Bacteria</taxon>
        <taxon>Bacillati</taxon>
        <taxon>Actinomycetota</taxon>
        <taxon>Actinomycetes</taxon>
        <taxon>Micrococcales</taxon>
        <taxon>Microbacteriaceae</taxon>
        <taxon>Herbiconiux</taxon>
    </lineage>
</organism>
<dbReference type="InterPro" id="IPR017853">
    <property type="entry name" value="GH"/>
</dbReference>
<evidence type="ECO:0000313" key="10">
    <source>
        <dbReference type="Proteomes" id="UP001165584"/>
    </source>
</evidence>
<dbReference type="EC" id="3.2.1.23" evidence="3 6"/>
<feature type="domain" description="Glycoside hydrolase family 42 N-terminal" evidence="7">
    <location>
        <begin position="8"/>
        <end position="377"/>
    </location>
</feature>
<dbReference type="Proteomes" id="UP001165584">
    <property type="component" value="Unassembled WGS sequence"/>
</dbReference>
<dbReference type="InterPro" id="IPR013529">
    <property type="entry name" value="Glyco_hydro_42_N"/>
</dbReference>
<comment type="catalytic activity">
    <reaction evidence="1 6">
        <text>Hydrolysis of terminal non-reducing beta-D-galactose residues in beta-D-galactosides.</text>
        <dbReference type="EC" id="3.2.1.23"/>
    </reaction>
</comment>
<dbReference type="EMBL" id="JANLCM010000001">
    <property type="protein sequence ID" value="MCS5717620.1"/>
    <property type="molecule type" value="Genomic_DNA"/>
</dbReference>
<evidence type="ECO:0000256" key="3">
    <source>
        <dbReference type="ARBA" id="ARBA00012756"/>
    </source>
</evidence>
<evidence type="ECO:0000259" key="8">
    <source>
        <dbReference type="Pfam" id="PF08532"/>
    </source>
</evidence>
<dbReference type="Gene3D" id="3.40.50.880">
    <property type="match status" value="1"/>
</dbReference>
<dbReference type="PANTHER" id="PTHR36447:SF1">
    <property type="entry name" value="BETA-GALACTOSIDASE GANA"/>
    <property type="match status" value="1"/>
</dbReference>
<keyword evidence="10" id="KW-1185">Reference proteome</keyword>
<dbReference type="InterPro" id="IPR003476">
    <property type="entry name" value="Glyco_hydro_42"/>
</dbReference>
<evidence type="ECO:0000256" key="6">
    <source>
        <dbReference type="PIRNR" id="PIRNR001084"/>
    </source>
</evidence>
<accession>A0ABT2GN16</accession>